<feature type="compositionally biased region" description="Low complexity" evidence="1">
    <location>
        <begin position="87"/>
        <end position="140"/>
    </location>
</feature>
<proteinExistence type="predicted"/>
<evidence type="ECO:0000313" key="2">
    <source>
        <dbReference type="Proteomes" id="UP000887566"/>
    </source>
</evidence>
<dbReference type="WBParaSite" id="PSAMB.scaffold15471size1568.g36538.t1">
    <property type="protein sequence ID" value="PSAMB.scaffold15471size1568.g36538.t1"/>
    <property type="gene ID" value="PSAMB.scaffold15471size1568.g36538"/>
</dbReference>
<feature type="region of interest" description="Disordered" evidence="1">
    <location>
        <begin position="63"/>
        <end position="145"/>
    </location>
</feature>
<evidence type="ECO:0000313" key="3">
    <source>
        <dbReference type="WBParaSite" id="PSAMB.scaffold15471size1568.g36538.t1"/>
    </source>
</evidence>
<dbReference type="AlphaFoldDB" id="A0A914V5Q4"/>
<name>A0A914V5Q4_9BILA</name>
<organism evidence="2 3">
    <name type="scientific">Plectus sambesii</name>
    <dbReference type="NCBI Taxonomy" id="2011161"/>
    <lineage>
        <taxon>Eukaryota</taxon>
        <taxon>Metazoa</taxon>
        <taxon>Ecdysozoa</taxon>
        <taxon>Nematoda</taxon>
        <taxon>Chromadorea</taxon>
        <taxon>Plectida</taxon>
        <taxon>Plectina</taxon>
        <taxon>Plectoidea</taxon>
        <taxon>Plectidae</taxon>
        <taxon>Plectus</taxon>
    </lineage>
</organism>
<reference evidence="3" key="1">
    <citation type="submission" date="2022-11" db="UniProtKB">
        <authorList>
            <consortium name="WormBaseParasite"/>
        </authorList>
    </citation>
    <scope>IDENTIFICATION</scope>
</reference>
<protein>
    <submittedName>
        <fullName evidence="3">Uncharacterized protein</fullName>
    </submittedName>
</protein>
<dbReference type="Proteomes" id="UP000887566">
    <property type="component" value="Unplaced"/>
</dbReference>
<feature type="region of interest" description="Disordered" evidence="1">
    <location>
        <begin position="1"/>
        <end position="21"/>
    </location>
</feature>
<accession>A0A914V5Q4</accession>
<feature type="compositionally biased region" description="Basic and acidic residues" evidence="1">
    <location>
        <begin position="1"/>
        <end position="11"/>
    </location>
</feature>
<evidence type="ECO:0000256" key="1">
    <source>
        <dbReference type="SAM" id="MobiDB-lite"/>
    </source>
</evidence>
<sequence>MMSDLTPRKLSESSAKNWSQRPLSDEMLLLVVEEARLLAPALYKILNNALPAHARTLFEQKCAESLLPNPNRPPPPAQNAPEPPKKQAPYRPPQMAAAAQAQTVGQQNGVSSKATPPSMSSSSNSSSNSSPSKCPNCSSCATPKKMVDSATQTFSTGEITALAVLYDM</sequence>
<keyword evidence="2" id="KW-1185">Reference proteome</keyword>
<feature type="compositionally biased region" description="Polar residues" evidence="1">
    <location>
        <begin position="12"/>
        <end position="21"/>
    </location>
</feature>
<feature type="compositionally biased region" description="Pro residues" evidence="1">
    <location>
        <begin position="70"/>
        <end position="82"/>
    </location>
</feature>